<proteinExistence type="predicted"/>
<gene>
    <name evidence="1" type="ORF">RPERSI_LOCUS13909</name>
</gene>
<reference evidence="1" key="1">
    <citation type="submission" date="2021-06" db="EMBL/GenBank/DDBJ databases">
        <authorList>
            <person name="Kallberg Y."/>
            <person name="Tangrot J."/>
            <person name="Rosling A."/>
        </authorList>
    </citation>
    <scope>NUCLEOTIDE SEQUENCE</scope>
    <source>
        <strain evidence="1">MA461A</strain>
    </source>
</reference>
<organism evidence="1 2">
    <name type="scientific">Racocetra persica</name>
    <dbReference type="NCBI Taxonomy" id="160502"/>
    <lineage>
        <taxon>Eukaryota</taxon>
        <taxon>Fungi</taxon>
        <taxon>Fungi incertae sedis</taxon>
        <taxon>Mucoromycota</taxon>
        <taxon>Glomeromycotina</taxon>
        <taxon>Glomeromycetes</taxon>
        <taxon>Diversisporales</taxon>
        <taxon>Gigasporaceae</taxon>
        <taxon>Racocetra</taxon>
    </lineage>
</organism>
<evidence type="ECO:0000313" key="2">
    <source>
        <dbReference type="Proteomes" id="UP000789920"/>
    </source>
</evidence>
<dbReference type="Proteomes" id="UP000789920">
    <property type="component" value="Unassembled WGS sequence"/>
</dbReference>
<protein>
    <submittedName>
        <fullName evidence="1">3068_t:CDS:1</fullName>
    </submittedName>
</protein>
<feature type="non-terminal residue" evidence="1">
    <location>
        <position position="1"/>
    </location>
</feature>
<name>A0ACA9QDI6_9GLOM</name>
<sequence length="124" mass="14504">IPKTINRQTFLPLIELDSCIVEWSGFKNIVFSNYLTFSSQELLSVLIRNYSDIFSNIIKLVHITNSIPFSSVDCERGFSKQNTIKTCLRNSLTTFTLDAFMRISLESKKSSEMNWDKIYHEWHK</sequence>
<evidence type="ECO:0000313" key="1">
    <source>
        <dbReference type="EMBL" id="CAG8748327.1"/>
    </source>
</evidence>
<keyword evidence="2" id="KW-1185">Reference proteome</keyword>
<dbReference type="EMBL" id="CAJVQC010031386">
    <property type="protein sequence ID" value="CAG8748327.1"/>
    <property type="molecule type" value="Genomic_DNA"/>
</dbReference>
<accession>A0ACA9QDI6</accession>
<comment type="caution">
    <text evidence="1">The sequence shown here is derived from an EMBL/GenBank/DDBJ whole genome shotgun (WGS) entry which is preliminary data.</text>
</comment>